<sequence>MSDALIREIAEKIIQEQLLQNWHFYALLLGLLLINSAAAGWVGSYFRKRGETYATKADMDAILDQIHATTEVAEQVKTAIAHSDWTTREWKTLRRVKLEELMEAVYATREWLSKELNSRLFGQTQSSGASPVWKVQLVSRLYFPEMAREIQALALFYWTYTHWLTQVQQKVLAAQSDIAAHAAVLDEAMDTIKTHEEQLVALVADIEAKAPAVMKEIVGL</sequence>
<dbReference type="KEGG" id="tcl:Tchl_3026"/>
<dbReference type="EMBL" id="CP018839">
    <property type="protein sequence ID" value="APR05841.1"/>
    <property type="molecule type" value="Genomic_DNA"/>
</dbReference>
<organism evidence="1 2">
    <name type="scientific">Thauera chlorobenzoica</name>
    <dbReference type="NCBI Taxonomy" id="96773"/>
    <lineage>
        <taxon>Bacteria</taxon>
        <taxon>Pseudomonadati</taxon>
        <taxon>Pseudomonadota</taxon>
        <taxon>Betaproteobacteria</taxon>
        <taxon>Rhodocyclales</taxon>
        <taxon>Zoogloeaceae</taxon>
        <taxon>Thauera</taxon>
    </lineage>
</organism>
<protein>
    <submittedName>
        <fullName evidence="1">Uncharacterized protein</fullName>
    </submittedName>
</protein>
<proteinExistence type="predicted"/>
<evidence type="ECO:0000313" key="1">
    <source>
        <dbReference type="EMBL" id="APR05841.1"/>
    </source>
</evidence>
<accession>A0A1H5Z2P3</accession>
<reference evidence="1 2" key="1">
    <citation type="submission" date="2016-12" db="EMBL/GenBank/DDBJ databases">
        <title>Complete genome sequence of Thauera chlorobenzoica, a Betaproteobacterium degrading haloaromatics anaerobically to CO2 and halides.</title>
        <authorList>
            <person name="Goris T."/>
            <person name="Mergelsberg M."/>
            <person name="Boll M."/>
        </authorList>
    </citation>
    <scope>NUCLEOTIDE SEQUENCE [LARGE SCALE GENOMIC DNA]</scope>
    <source>
        <strain evidence="1 2">3CB1</strain>
    </source>
</reference>
<name>A0A1H5Z2P3_9RHOO</name>
<evidence type="ECO:0000313" key="2">
    <source>
        <dbReference type="Proteomes" id="UP000185739"/>
    </source>
</evidence>
<dbReference type="RefSeq" id="WP_075149144.1">
    <property type="nucleotide sequence ID" value="NZ_CP018839.1"/>
</dbReference>
<dbReference type="Proteomes" id="UP000185739">
    <property type="component" value="Chromosome"/>
</dbReference>
<gene>
    <name evidence="1" type="ORF">Tchl_3026</name>
</gene>
<keyword evidence="2" id="KW-1185">Reference proteome</keyword>
<dbReference type="OrthoDB" id="8907314at2"/>
<dbReference type="AlphaFoldDB" id="A0A1H5Z2P3"/>